<evidence type="ECO:0000256" key="1">
    <source>
        <dbReference type="SAM" id="Phobius"/>
    </source>
</evidence>
<dbReference type="AlphaFoldDB" id="A0A0W8FJI8"/>
<dbReference type="EMBL" id="LNQE01001113">
    <property type="protein sequence ID" value="KUG21015.1"/>
    <property type="molecule type" value="Genomic_DNA"/>
</dbReference>
<protein>
    <recommendedName>
        <fullName evidence="3">DUF2953 domain-containing protein</fullName>
    </recommendedName>
</protein>
<organism evidence="2">
    <name type="scientific">hydrocarbon metagenome</name>
    <dbReference type="NCBI Taxonomy" id="938273"/>
    <lineage>
        <taxon>unclassified sequences</taxon>
        <taxon>metagenomes</taxon>
        <taxon>ecological metagenomes</taxon>
    </lineage>
</organism>
<gene>
    <name evidence="2" type="ORF">ASZ90_009233</name>
</gene>
<evidence type="ECO:0008006" key="3">
    <source>
        <dbReference type="Google" id="ProtNLM"/>
    </source>
</evidence>
<comment type="caution">
    <text evidence="2">The sequence shown here is derived from an EMBL/GenBank/DDBJ whole genome shotgun (WGS) entry which is preliminary data.</text>
</comment>
<evidence type="ECO:0000313" key="2">
    <source>
        <dbReference type="EMBL" id="KUG21015.1"/>
    </source>
</evidence>
<keyword evidence="1" id="KW-1133">Transmembrane helix</keyword>
<feature type="transmembrane region" description="Helical" evidence="1">
    <location>
        <begin position="6"/>
        <end position="27"/>
    </location>
</feature>
<name>A0A0W8FJI8_9ZZZZ</name>
<proteinExistence type="predicted"/>
<dbReference type="InterPro" id="IPR021338">
    <property type="entry name" value="DUF2953"/>
</dbReference>
<reference evidence="2" key="1">
    <citation type="journal article" date="2015" name="Proc. Natl. Acad. Sci. U.S.A.">
        <title>Networks of energetic and metabolic interactions define dynamics in microbial communities.</title>
        <authorList>
            <person name="Embree M."/>
            <person name="Liu J.K."/>
            <person name="Al-Bassam M.M."/>
            <person name="Zengler K."/>
        </authorList>
    </citation>
    <scope>NUCLEOTIDE SEQUENCE</scope>
</reference>
<dbReference type="Pfam" id="PF11167">
    <property type="entry name" value="DUF2953"/>
    <property type="match status" value="1"/>
</dbReference>
<keyword evidence="1" id="KW-0812">Transmembrane</keyword>
<accession>A0A0W8FJI8</accession>
<feature type="transmembrane region" description="Helical" evidence="1">
    <location>
        <begin position="39"/>
        <end position="60"/>
    </location>
</feature>
<sequence>MVVDIILTVLLVLAIVILLIIVALYVVPFTFTLIAERAACTNLVVALAYWGIFGAKVYLLSDGPRAVDIRLARYTITRKRLEETPEEKEEKERKKREKPERELGVKDYLNAFTELWPHLREMLKAFLRSFTIAKISGNVVLGLPDPTATGTLYGYVTAFRYAIWPVSTVDFSMIPVFNRVVFEGRMLVEVRIERPLTIMIPAVVALTKKPVRDQLRLLAGR</sequence>
<keyword evidence="1" id="KW-0472">Membrane</keyword>